<dbReference type="PANTHER" id="PTHR21228:SF40">
    <property type="entry name" value="LD45607P"/>
    <property type="match status" value="1"/>
</dbReference>
<sequence>MGSYRIHKQQELQLMEALMQQHHAFKPQDVSNTLWAAANMGLQLHEQQARQLVDVLVQQRRAAKPQALSNTLLAAAKMELRLPEQQMQQLVEALVQQQQAVKPQDISNTLWAAARRKADFAAARRTTMQLTSVEVALLQLADAAVRMQLVEGMTPQAISNSLWALSELGMRPGKLVSLLMKAALQRVAAMNPQDISNTALAAARLGIFEAPLFVALVAAAQQQWQGSTHNAQDICNLCWAVAVADQQQLAQQVAALSEQLAGSCVWEAGCTAANRSQLWQAHLWLMDCQPGSGGLAGTLSAQQLQQCADEWELMLQQTAKQRRTVLEQSVFACARRLTGLAACCQETLTEDGAYSIDVTAMHTASGQRLAIEADGSTHFLLPGWQPTGDTLARDRALAARGYVVVTVPCWEWDAKLGDAAQQTAYLRRKVALALQKLEAGRPPGVGPAAAA</sequence>
<dbReference type="Proteomes" id="UP000054498">
    <property type="component" value="Unassembled WGS sequence"/>
</dbReference>
<dbReference type="GO" id="GO:1901259">
    <property type="term" value="P:chloroplast rRNA processing"/>
    <property type="evidence" value="ECO:0007669"/>
    <property type="project" value="TreeGrafter"/>
</dbReference>
<organism evidence="2 3">
    <name type="scientific">Monoraphidium neglectum</name>
    <dbReference type="NCBI Taxonomy" id="145388"/>
    <lineage>
        <taxon>Eukaryota</taxon>
        <taxon>Viridiplantae</taxon>
        <taxon>Chlorophyta</taxon>
        <taxon>core chlorophytes</taxon>
        <taxon>Chlorophyceae</taxon>
        <taxon>CS clade</taxon>
        <taxon>Sphaeropleales</taxon>
        <taxon>Selenastraceae</taxon>
        <taxon>Monoraphidium</taxon>
    </lineage>
</organism>
<dbReference type="InterPro" id="IPR013584">
    <property type="entry name" value="RAP"/>
</dbReference>
<dbReference type="InterPro" id="IPR050870">
    <property type="entry name" value="FAST_kinase"/>
</dbReference>
<gene>
    <name evidence="2" type="ORF">MNEG_0881</name>
</gene>
<dbReference type="Pfam" id="PF08373">
    <property type="entry name" value="RAP"/>
    <property type="match status" value="1"/>
</dbReference>
<dbReference type="PANTHER" id="PTHR21228">
    <property type="entry name" value="FAST LEU-RICH DOMAIN-CONTAINING"/>
    <property type="match status" value="1"/>
</dbReference>
<dbReference type="GO" id="GO:0009507">
    <property type="term" value="C:chloroplast"/>
    <property type="evidence" value="ECO:0007669"/>
    <property type="project" value="GOC"/>
</dbReference>
<dbReference type="GO" id="GO:0003723">
    <property type="term" value="F:RNA binding"/>
    <property type="evidence" value="ECO:0007669"/>
    <property type="project" value="TreeGrafter"/>
</dbReference>
<dbReference type="RefSeq" id="XP_013906091.1">
    <property type="nucleotide sequence ID" value="XM_014050637.1"/>
</dbReference>
<keyword evidence="3" id="KW-1185">Reference proteome</keyword>
<dbReference type="GeneID" id="25726999"/>
<dbReference type="SMART" id="SM00952">
    <property type="entry name" value="RAP"/>
    <property type="match status" value="1"/>
</dbReference>
<dbReference type="KEGG" id="mng:MNEG_0881"/>
<dbReference type="GO" id="GO:0005759">
    <property type="term" value="C:mitochondrial matrix"/>
    <property type="evidence" value="ECO:0007669"/>
    <property type="project" value="TreeGrafter"/>
</dbReference>
<dbReference type="Pfam" id="PF07671">
    <property type="entry name" value="DUF1601"/>
    <property type="match status" value="3"/>
</dbReference>
<dbReference type="GO" id="GO:0044528">
    <property type="term" value="P:regulation of mitochondrial mRNA stability"/>
    <property type="evidence" value="ECO:0007669"/>
    <property type="project" value="TreeGrafter"/>
</dbReference>
<dbReference type="AlphaFoldDB" id="A0A0D2N432"/>
<accession>A0A0D2N432</accession>
<dbReference type="GO" id="GO:0000963">
    <property type="term" value="P:mitochondrial RNA processing"/>
    <property type="evidence" value="ECO:0007669"/>
    <property type="project" value="TreeGrafter"/>
</dbReference>
<reference evidence="2 3" key="1">
    <citation type="journal article" date="2013" name="BMC Genomics">
        <title>Reconstruction of the lipid metabolism for the microalga Monoraphidium neglectum from its genome sequence reveals characteristics suitable for biofuel production.</title>
        <authorList>
            <person name="Bogen C."/>
            <person name="Al-Dilaimi A."/>
            <person name="Albersmeier A."/>
            <person name="Wichmann J."/>
            <person name="Grundmann M."/>
            <person name="Rupp O."/>
            <person name="Lauersen K.J."/>
            <person name="Blifernez-Klassen O."/>
            <person name="Kalinowski J."/>
            <person name="Goesmann A."/>
            <person name="Mussgnug J.H."/>
            <person name="Kruse O."/>
        </authorList>
    </citation>
    <scope>NUCLEOTIDE SEQUENCE [LARGE SCALE GENOMIC DNA]</scope>
    <source>
        <strain evidence="2 3">SAG 48.87</strain>
    </source>
</reference>
<evidence type="ECO:0000313" key="3">
    <source>
        <dbReference type="Proteomes" id="UP000054498"/>
    </source>
</evidence>
<dbReference type="EMBL" id="KK100298">
    <property type="protein sequence ID" value="KIZ07072.1"/>
    <property type="molecule type" value="Genomic_DNA"/>
</dbReference>
<evidence type="ECO:0000259" key="1">
    <source>
        <dbReference type="SMART" id="SM00952"/>
    </source>
</evidence>
<dbReference type="OrthoDB" id="548812at2759"/>
<feature type="domain" description="RAP" evidence="1">
    <location>
        <begin position="371"/>
        <end position="429"/>
    </location>
</feature>
<protein>
    <recommendedName>
        <fullName evidence="1">RAP domain-containing protein</fullName>
    </recommendedName>
</protein>
<name>A0A0D2N432_9CHLO</name>
<proteinExistence type="predicted"/>
<dbReference type="InterPro" id="IPR011632">
    <property type="entry name" value="DUF1601"/>
</dbReference>
<dbReference type="GO" id="GO:0035770">
    <property type="term" value="C:ribonucleoprotein granule"/>
    <property type="evidence" value="ECO:0007669"/>
    <property type="project" value="TreeGrafter"/>
</dbReference>
<evidence type="ECO:0000313" key="2">
    <source>
        <dbReference type="EMBL" id="KIZ07072.1"/>
    </source>
</evidence>